<evidence type="ECO:0000313" key="7">
    <source>
        <dbReference type="EMBL" id="KAG2194345.1"/>
    </source>
</evidence>
<feature type="compositionally biased region" description="Low complexity" evidence="5">
    <location>
        <begin position="130"/>
        <end position="144"/>
    </location>
</feature>
<dbReference type="InterPro" id="IPR050951">
    <property type="entry name" value="Retrovirus_Pol_polyprotein"/>
</dbReference>
<protein>
    <recommendedName>
        <fullName evidence="6">Reverse transcriptase domain-containing protein</fullName>
    </recommendedName>
</protein>
<dbReference type="Proteomes" id="UP000603453">
    <property type="component" value="Unassembled WGS sequence"/>
</dbReference>
<dbReference type="InterPro" id="IPR000477">
    <property type="entry name" value="RT_dom"/>
</dbReference>
<sequence>MPSLQGNIPQLPPMSSMQTPMPHNMYIPTYQEARNHTLPPIRQGQASSFTPMVRPEPMMLDGNVSSGATMGDKPRRVTAPVLDIGQKLGASFLGGRKPRKDKSPVRLSSVVNLVQDVLSDSESEGDSESESVISTSGYESYSDTSSEEESDNDSIYDYPYKKVLLESSSPLAVLGMVRDYPVKLVLDSGSAISVVISSFAERLGLVGSGDVLNIKTIKTTKVNRKRNQCEITTTGPVRIGGRLRLEHIVIKEDNYSNSSEEPLVLLGMAFLRQYGITLHAKENLVEIPVKNGPASIMVQAHSTKGSISKAKAAGTTFYAVSLLPDGFKPDCYEYLVENLEDVQPKYHQGIAAMEDDTSYGEKGRSATTSNVDDLKLYLDEAIPEQKEFKYSLNPDTGVTTLQELPSPIGEVVKVNKFCFAELGGPGLVKDVELKIELKPGAVPVKSRVYEMSWEEDEYLKEEFDSMLKLGLIRPSKSVWVSGIFFIRRATGGLRLIYDLRGINKNIVIEDFPMPNVFDVVTSFHGKKYFTVLDLANGFRQVALHEDPKQYTGFICKYGMFEHNRIPFGLSLSPGFFNRSLMNILGPYIGKYFYLLVDDVIIGTDTVELHAFTLNLLLELLAKANLKLKWAKAEIFKTEITYLGHRISAEGNVSELKSFLGTMNFYPKFIPLFAATACPLTNLLKKKVKYVWRDACQEAFDVFKTRLTSAPLWAHLSPYQLQRLTTDCAPSQGLGRILSQSPDGTEEN</sequence>
<proteinExistence type="predicted"/>
<dbReference type="Gene3D" id="2.40.70.10">
    <property type="entry name" value="Acid Proteases"/>
    <property type="match status" value="1"/>
</dbReference>
<dbReference type="FunFam" id="3.30.70.270:FF:000020">
    <property type="entry name" value="Transposon Tf2-6 polyprotein-like Protein"/>
    <property type="match status" value="1"/>
</dbReference>
<dbReference type="Gene3D" id="3.30.70.270">
    <property type="match status" value="2"/>
</dbReference>
<dbReference type="PANTHER" id="PTHR37984:SF5">
    <property type="entry name" value="PROTEIN NYNRIN-LIKE"/>
    <property type="match status" value="1"/>
</dbReference>
<dbReference type="PANTHER" id="PTHR37984">
    <property type="entry name" value="PROTEIN CBG26694"/>
    <property type="match status" value="1"/>
</dbReference>
<dbReference type="SUPFAM" id="SSF56672">
    <property type="entry name" value="DNA/RNA polymerases"/>
    <property type="match status" value="1"/>
</dbReference>
<dbReference type="PROSITE" id="PS50878">
    <property type="entry name" value="RT_POL"/>
    <property type="match status" value="1"/>
</dbReference>
<dbReference type="SUPFAM" id="SSF50630">
    <property type="entry name" value="Acid proteases"/>
    <property type="match status" value="1"/>
</dbReference>
<dbReference type="EMBL" id="JAEPRD010000198">
    <property type="protein sequence ID" value="KAG2194345.1"/>
    <property type="molecule type" value="Genomic_DNA"/>
</dbReference>
<dbReference type="InterPro" id="IPR021109">
    <property type="entry name" value="Peptidase_aspartic_dom_sf"/>
</dbReference>
<gene>
    <name evidence="7" type="ORF">INT47_011512</name>
</gene>
<evidence type="ECO:0000256" key="2">
    <source>
        <dbReference type="ARBA" id="ARBA00022695"/>
    </source>
</evidence>
<feature type="region of interest" description="Disordered" evidence="5">
    <location>
        <begin position="118"/>
        <end position="153"/>
    </location>
</feature>
<keyword evidence="1" id="KW-0808">Transferase</keyword>
<feature type="compositionally biased region" description="Acidic residues" evidence="5">
    <location>
        <begin position="119"/>
        <end position="129"/>
    </location>
</feature>
<dbReference type="CDD" id="cd01647">
    <property type="entry name" value="RT_LTR"/>
    <property type="match status" value="1"/>
</dbReference>
<evidence type="ECO:0000256" key="3">
    <source>
        <dbReference type="ARBA" id="ARBA00022722"/>
    </source>
</evidence>
<name>A0A8H7USW2_9FUNG</name>
<dbReference type="GO" id="GO:0016779">
    <property type="term" value="F:nucleotidyltransferase activity"/>
    <property type="evidence" value="ECO:0007669"/>
    <property type="project" value="UniProtKB-KW"/>
</dbReference>
<evidence type="ECO:0000313" key="8">
    <source>
        <dbReference type="Proteomes" id="UP000603453"/>
    </source>
</evidence>
<evidence type="ECO:0000256" key="1">
    <source>
        <dbReference type="ARBA" id="ARBA00022679"/>
    </source>
</evidence>
<keyword evidence="8" id="KW-1185">Reference proteome</keyword>
<dbReference type="Pfam" id="PF00078">
    <property type="entry name" value="RVT_1"/>
    <property type="match status" value="1"/>
</dbReference>
<dbReference type="InterPro" id="IPR043128">
    <property type="entry name" value="Rev_trsase/Diguanyl_cyclase"/>
</dbReference>
<evidence type="ECO:0000256" key="5">
    <source>
        <dbReference type="SAM" id="MobiDB-lite"/>
    </source>
</evidence>
<evidence type="ECO:0000259" key="6">
    <source>
        <dbReference type="PROSITE" id="PS50878"/>
    </source>
</evidence>
<dbReference type="InterPro" id="IPR043502">
    <property type="entry name" value="DNA/RNA_pol_sf"/>
</dbReference>
<keyword evidence="4" id="KW-0255">Endonuclease</keyword>
<keyword evidence="2" id="KW-0548">Nucleotidyltransferase</keyword>
<evidence type="ECO:0000256" key="4">
    <source>
        <dbReference type="ARBA" id="ARBA00022759"/>
    </source>
</evidence>
<reference evidence="7" key="1">
    <citation type="submission" date="2020-12" db="EMBL/GenBank/DDBJ databases">
        <title>Metabolic potential, ecology and presence of endohyphal bacteria is reflected in genomic diversity of Mucoromycotina.</title>
        <authorList>
            <person name="Muszewska A."/>
            <person name="Okrasinska A."/>
            <person name="Steczkiewicz K."/>
            <person name="Drgas O."/>
            <person name="Orlowska M."/>
            <person name="Perlinska-Lenart U."/>
            <person name="Aleksandrzak-Piekarczyk T."/>
            <person name="Szatraj K."/>
            <person name="Zielenkiewicz U."/>
            <person name="Pilsyk S."/>
            <person name="Malc E."/>
            <person name="Mieczkowski P."/>
            <person name="Kruszewska J.S."/>
            <person name="Biernat P."/>
            <person name="Pawlowska J."/>
        </authorList>
    </citation>
    <scope>NUCLEOTIDE SEQUENCE</scope>
    <source>
        <strain evidence="7">WA0000017839</strain>
    </source>
</reference>
<dbReference type="AlphaFoldDB" id="A0A8H7USW2"/>
<dbReference type="Gene3D" id="3.10.10.10">
    <property type="entry name" value="HIV Type 1 Reverse Transcriptase, subunit A, domain 1"/>
    <property type="match status" value="1"/>
</dbReference>
<organism evidence="7 8">
    <name type="scientific">Mucor saturninus</name>
    <dbReference type="NCBI Taxonomy" id="64648"/>
    <lineage>
        <taxon>Eukaryota</taxon>
        <taxon>Fungi</taxon>
        <taxon>Fungi incertae sedis</taxon>
        <taxon>Mucoromycota</taxon>
        <taxon>Mucoromycotina</taxon>
        <taxon>Mucoromycetes</taxon>
        <taxon>Mucorales</taxon>
        <taxon>Mucorineae</taxon>
        <taxon>Mucoraceae</taxon>
        <taxon>Mucor</taxon>
    </lineage>
</organism>
<feature type="domain" description="Reverse transcriptase" evidence="6">
    <location>
        <begin position="467"/>
        <end position="646"/>
    </location>
</feature>
<keyword evidence="4" id="KW-0378">Hydrolase</keyword>
<dbReference type="OrthoDB" id="5920460at2759"/>
<keyword evidence="3" id="KW-0540">Nuclease</keyword>
<accession>A0A8H7USW2</accession>
<comment type="caution">
    <text evidence="7">The sequence shown here is derived from an EMBL/GenBank/DDBJ whole genome shotgun (WGS) entry which is preliminary data.</text>
</comment>
<dbReference type="GO" id="GO:0004519">
    <property type="term" value="F:endonuclease activity"/>
    <property type="evidence" value="ECO:0007669"/>
    <property type="project" value="UniProtKB-KW"/>
</dbReference>